<evidence type="ECO:0000313" key="2">
    <source>
        <dbReference type="Proteomes" id="UP000054776"/>
    </source>
</evidence>
<accession>A0A0V0XV88</accession>
<sequence length="35" mass="3822">LNTTSNENCARSPATASLILAWWCVASHFVENFPA</sequence>
<protein>
    <submittedName>
        <fullName evidence="1">Uncharacterized protein</fullName>
    </submittedName>
</protein>
<name>A0A0V0XV88_TRISP</name>
<dbReference type="AlphaFoldDB" id="A0A0V0XV88"/>
<proteinExistence type="predicted"/>
<reference evidence="1 2" key="1">
    <citation type="submission" date="2015-01" db="EMBL/GenBank/DDBJ databases">
        <title>Evolution of Trichinella species and genotypes.</title>
        <authorList>
            <person name="Korhonen P.K."/>
            <person name="Edoardo P."/>
            <person name="Giuseppe L.R."/>
            <person name="Gasser R.B."/>
        </authorList>
    </citation>
    <scope>NUCLEOTIDE SEQUENCE [LARGE SCALE GENOMIC DNA]</scope>
    <source>
        <strain evidence="1">ISS3</strain>
    </source>
</reference>
<feature type="non-terminal residue" evidence="1">
    <location>
        <position position="1"/>
    </location>
</feature>
<dbReference type="Proteomes" id="UP000054776">
    <property type="component" value="Unassembled WGS sequence"/>
</dbReference>
<dbReference type="InParanoid" id="A0A0V0XV88"/>
<organism evidence="1 2">
    <name type="scientific">Trichinella spiralis</name>
    <name type="common">Trichina worm</name>
    <dbReference type="NCBI Taxonomy" id="6334"/>
    <lineage>
        <taxon>Eukaryota</taxon>
        <taxon>Metazoa</taxon>
        <taxon>Ecdysozoa</taxon>
        <taxon>Nematoda</taxon>
        <taxon>Enoplea</taxon>
        <taxon>Dorylaimia</taxon>
        <taxon>Trichinellida</taxon>
        <taxon>Trichinellidae</taxon>
        <taxon>Trichinella</taxon>
    </lineage>
</organism>
<evidence type="ECO:0000313" key="1">
    <source>
        <dbReference type="EMBL" id="KRX91859.1"/>
    </source>
</evidence>
<gene>
    <name evidence="1" type="ORF">T01_5383</name>
</gene>
<keyword evidence="2" id="KW-1185">Reference proteome</keyword>
<dbReference type="EMBL" id="JYDH01006970">
    <property type="protein sequence ID" value="KRX91859.1"/>
    <property type="molecule type" value="Genomic_DNA"/>
</dbReference>
<comment type="caution">
    <text evidence="1">The sequence shown here is derived from an EMBL/GenBank/DDBJ whole genome shotgun (WGS) entry which is preliminary data.</text>
</comment>